<proteinExistence type="predicted"/>
<feature type="transmembrane region" description="Helical" evidence="3">
    <location>
        <begin position="50"/>
        <end position="79"/>
    </location>
</feature>
<dbReference type="Gene3D" id="3.40.720.10">
    <property type="entry name" value="Alkaline Phosphatase, subunit A"/>
    <property type="match status" value="1"/>
</dbReference>
<keyword evidence="1" id="KW-0479">Metal-binding</keyword>
<dbReference type="Proteomes" id="UP000287798">
    <property type="component" value="Unassembled WGS sequence"/>
</dbReference>
<dbReference type="PROSITE" id="PS51318">
    <property type="entry name" value="TAT"/>
    <property type="match status" value="1"/>
</dbReference>
<evidence type="ECO:0000259" key="4">
    <source>
        <dbReference type="Pfam" id="PF00884"/>
    </source>
</evidence>
<dbReference type="EMBL" id="QZMU01000001">
    <property type="protein sequence ID" value="RRQ22849.1"/>
    <property type="molecule type" value="Genomic_DNA"/>
</dbReference>
<dbReference type="GO" id="GO:0008484">
    <property type="term" value="F:sulfuric ester hydrolase activity"/>
    <property type="evidence" value="ECO:0007669"/>
    <property type="project" value="TreeGrafter"/>
</dbReference>
<name>A0A426QM76_9GAMM</name>
<comment type="caution">
    <text evidence="5">The sequence shown here is derived from an EMBL/GenBank/DDBJ whole genome shotgun (WGS) entry which is preliminary data.</text>
</comment>
<dbReference type="InterPro" id="IPR000917">
    <property type="entry name" value="Sulfatase_N"/>
</dbReference>
<keyword evidence="2" id="KW-0378">Hydrolase</keyword>
<evidence type="ECO:0000313" key="5">
    <source>
        <dbReference type="EMBL" id="RRQ22849.1"/>
    </source>
</evidence>
<dbReference type="OrthoDB" id="9766107at2"/>
<dbReference type="RefSeq" id="WP_125182190.1">
    <property type="nucleotide sequence ID" value="NZ_QZMU01000001.1"/>
</dbReference>
<evidence type="ECO:0000256" key="1">
    <source>
        <dbReference type="ARBA" id="ARBA00022723"/>
    </source>
</evidence>
<feature type="domain" description="Sulfatase N-terminal" evidence="4">
    <location>
        <begin position="213"/>
        <end position="554"/>
    </location>
</feature>
<keyword evidence="3" id="KW-1133">Transmembrane helix</keyword>
<dbReference type="InterPro" id="IPR006311">
    <property type="entry name" value="TAT_signal"/>
</dbReference>
<dbReference type="PANTHER" id="PTHR45953">
    <property type="entry name" value="IDURONATE 2-SULFATASE"/>
    <property type="match status" value="1"/>
</dbReference>
<organism evidence="5 6">
    <name type="scientific">Thiohalobacter thiocyanaticus</name>
    <dbReference type="NCBI Taxonomy" id="585455"/>
    <lineage>
        <taxon>Bacteria</taxon>
        <taxon>Pseudomonadati</taxon>
        <taxon>Pseudomonadota</taxon>
        <taxon>Gammaproteobacteria</taxon>
        <taxon>Thiohalobacterales</taxon>
        <taxon>Thiohalobacteraceae</taxon>
        <taxon>Thiohalobacter</taxon>
    </lineage>
</organism>
<reference evidence="5 6" key="1">
    <citation type="journal article" date="2010" name="Int. J. Syst. Evol. Microbiol.">
        <title>Thiohalobacter thiocyanaticus gen. nov., sp. nov., a moderately halophilic, sulfur-oxidizing gammaproteobacterium from hypersaline lakes, that utilizes thiocyanate.</title>
        <authorList>
            <person name="Sorokin D.Y."/>
            <person name="Kovaleva O.L."/>
            <person name="Tourova T.P."/>
            <person name="Muyzer G."/>
        </authorList>
    </citation>
    <scope>NUCLEOTIDE SEQUENCE [LARGE SCALE GENOMIC DNA]</scope>
    <source>
        <strain evidence="5 6">Hrh1</strain>
    </source>
</reference>
<dbReference type="GO" id="GO:0046872">
    <property type="term" value="F:metal ion binding"/>
    <property type="evidence" value="ECO:0007669"/>
    <property type="project" value="UniProtKB-KW"/>
</dbReference>
<accession>A0A426QM76</accession>
<dbReference type="Pfam" id="PF00884">
    <property type="entry name" value="Sulfatase"/>
    <property type="match status" value="1"/>
</dbReference>
<sequence length="715" mass="79923">MSERRQFWKLLAAAAVAAALVTLVLTAKSLLDFTRTGPEIRGEILDSYSGYAALAMLRLAAWTWLISFALASVGSVVHLARCQTRGHPVRFWPALIWAGLAWGIITGAVLLHLLLYNPSGIIASFLYDPAWLYPVWDLLSPTRLTLLKYLIIALLGLALLSGIIAGRRRGAYGTTRFLTAYAIAGAALYLGLNYHPEPVTHGLQAGTTTPRMNLLMIGSDTLRADRFSATGYERELTPYIDDLAREGTFFTQAYVPVARTAPSLASMLTGAWPQHTGIRSNYIDDADARLPVTGLPELLNAVGYQTAAIGDWAGGDLAKLNLGYRETDLPEDQWNLKFLIRQGPKDIRLFLSLFAHNPLGKHLLPEIYYLAGFPIYTEITYRAKQLLSEYAADNRPFHLNVFMGATHAPFGSEYPYYSMFAAKDYYGDSKFALSGLTDPSSIVKRQQQGKEAFDIQQVIDLYDGAVRSFDDQVRFIVEHLESLGLRENTLIVIYSDHGTDLFERHTWGQGNSVVGDDPSARIPLLILDPRYRDSRVVRRTVRSVDLMPTLLELLELPVPESVDGVSLAGYLQQADFTTELPAFHETGVWLGQIPGLQDNHLQYPPLLEMLEVPDKATGTLAIKPEYRNRVIQAKDRMIRTDKWKLVYLPMRNGAEYWLFDIENDPLCYDNVINEYPEVAARLKRELIEWMSLEAGMEWDGQLLQPRTAATGGGKG</sequence>
<dbReference type="GO" id="GO:0005737">
    <property type="term" value="C:cytoplasm"/>
    <property type="evidence" value="ECO:0007669"/>
    <property type="project" value="TreeGrafter"/>
</dbReference>
<protein>
    <recommendedName>
        <fullName evidence="4">Sulfatase N-terminal domain-containing protein</fullName>
    </recommendedName>
</protein>
<evidence type="ECO:0000256" key="2">
    <source>
        <dbReference type="ARBA" id="ARBA00022801"/>
    </source>
</evidence>
<feature type="transmembrane region" description="Helical" evidence="3">
    <location>
        <begin position="146"/>
        <end position="165"/>
    </location>
</feature>
<feature type="transmembrane region" description="Helical" evidence="3">
    <location>
        <begin position="177"/>
        <end position="194"/>
    </location>
</feature>
<evidence type="ECO:0000313" key="6">
    <source>
        <dbReference type="Proteomes" id="UP000287798"/>
    </source>
</evidence>
<dbReference type="AlphaFoldDB" id="A0A426QM76"/>
<keyword evidence="3" id="KW-0812">Transmembrane</keyword>
<feature type="transmembrane region" description="Helical" evidence="3">
    <location>
        <begin position="91"/>
        <end position="115"/>
    </location>
</feature>
<keyword evidence="6" id="KW-1185">Reference proteome</keyword>
<dbReference type="SUPFAM" id="SSF53649">
    <property type="entry name" value="Alkaline phosphatase-like"/>
    <property type="match status" value="1"/>
</dbReference>
<keyword evidence="3" id="KW-0472">Membrane</keyword>
<dbReference type="InterPro" id="IPR017850">
    <property type="entry name" value="Alkaline_phosphatase_core_sf"/>
</dbReference>
<dbReference type="PANTHER" id="PTHR45953:SF1">
    <property type="entry name" value="IDURONATE 2-SULFATASE"/>
    <property type="match status" value="1"/>
</dbReference>
<gene>
    <name evidence="5" type="ORF">D6C00_13525</name>
</gene>
<evidence type="ECO:0000256" key="3">
    <source>
        <dbReference type="SAM" id="Phobius"/>
    </source>
</evidence>